<evidence type="ECO:0000313" key="11">
    <source>
        <dbReference type="EMBL" id="UUF06802.1"/>
    </source>
</evidence>
<name>A0A9Q9CNW8_9FIRM</name>
<keyword evidence="6 10" id="KW-0548">Nucleotidyltransferase</keyword>
<evidence type="ECO:0000256" key="7">
    <source>
        <dbReference type="ARBA" id="ARBA00023163"/>
    </source>
</evidence>
<evidence type="ECO:0000256" key="5">
    <source>
        <dbReference type="ARBA" id="ARBA00022679"/>
    </source>
</evidence>
<dbReference type="RefSeq" id="WP_055242094.1">
    <property type="nucleotide sequence ID" value="NZ_CP071249.1"/>
</dbReference>
<keyword evidence="4 10" id="KW-0240">DNA-directed RNA polymerase</keyword>
<protein>
    <recommendedName>
        <fullName evidence="3 10">DNA-directed RNA polymerase subunit omega</fullName>
        <shortName evidence="10">RNAP omega subunit</shortName>
        <ecNumber evidence="2 10">2.7.7.6</ecNumber>
    </recommendedName>
    <alternativeName>
        <fullName evidence="10">RNA polymerase omega subunit</fullName>
    </alternativeName>
    <alternativeName>
        <fullName evidence="8 10">Transcriptase subunit omega</fullName>
    </alternativeName>
</protein>
<evidence type="ECO:0000256" key="9">
    <source>
        <dbReference type="ARBA" id="ARBA00048552"/>
    </source>
</evidence>
<evidence type="ECO:0000313" key="14">
    <source>
        <dbReference type="Proteomes" id="UP001058072"/>
    </source>
</evidence>
<evidence type="ECO:0000313" key="13">
    <source>
        <dbReference type="Proteomes" id="UP001058016"/>
    </source>
</evidence>
<evidence type="ECO:0000256" key="2">
    <source>
        <dbReference type="ARBA" id="ARBA00012418"/>
    </source>
</evidence>
<dbReference type="PANTHER" id="PTHR34476">
    <property type="entry name" value="DNA-DIRECTED RNA POLYMERASE SUBUNIT OMEGA"/>
    <property type="match status" value="1"/>
</dbReference>
<dbReference type="GO" id="GO:0000428">
    <property type="term" value="C:DNA-directed RNA polymerase complex"/>
    <property type="evidence" value="ECO:0007669"/>
    <property type="project" value="UniProtKB-KW"/>
</dbReference>
<evidence type="ECO:0000256" key="6">
    <source>
        <dbReference type="ARBA" id="ARBA00022695"/>
    </source>
</evidence>
<keyword evidence="13" id="KW-1185">Reference proteome</keyword>
<dbReference type="HAMAP" id="MF_00366">
    <property type="entry name" value="RNApol_bact_RpoZ"/>
    <property type="match status" value="1"/>
</dbReference>
<proteinExistence type="inferred from homology"/>
<evidence type="ECO:0000256" key="3">
    <source>
        <dbReference type="ARBA" id="ARBA00013725"/>
    </source>
</evidence>
<dbReference type="SUPFAM" id="SSF63562">
    <property type="entry name" value="RPB6/omega subunit-like"/>
    <property type="match status" value="1"/>
</dbReference>
<dbReference type="AlphaFoldDB" id="A0A9Q9CNW8"/>
<dbReference type="SMART" id="SM01409">
    <property type="entry name" value="RNA_pol_Rpb6"/>
    <property type="match status" value="1"/>
</dbReference>
<dbReference type="NCBIfam" id="TIGR00690">
    <property type="entry name" value="rpoZ"/>
    <property type="match status" value="1"/>
</dbReference>
<reference evidence="12 13" key="1">
    <citation type="submission" date="2021-03" db="EMBL/GenBank/DDBJ databases">
        <title>Comparative Genomics and Metabolomics in the genus Turicibacter.</title>
        <authorList>
            <person name="Maki J."/>
            <person name="Looft T."/>
        </authorList>
    </citation>
    <scope>NUCLEOTIDE SEQUENCE</scope>
    <source>
        <strain evidence="12">ISU324</strain>
        <strain evidence="11 13">MMM721</strain>
    </source>
</reference>
<gene>
    <name evidence="10" type="primary">rpoZ</name>
    <name evidence="11" type="ORF">J0J69_04265</name>
    <name evidence="12" type="ORF">J0J70_10450</name>
</gene>
<accession>A0A9Q9CNW8</accession>
<keyword evidence="5 10" id="KW-0808">Transferase</keyword>
<dbReference type="Proteomes" id="UP001058016">
    <property type="component" value="Chromosome"/>
</dbReference>
<organism evidence="12 14">
    <name type="scientific">Turicibacter bilis</name>
    <dbReference type="NCBI Taxonomy" id="2735723"/>
    <lineage>
        <taxon>Bacteria</taxon>
        <taxon>Bacillati</taxon>
        <taxon>Bacillota</taxon>
        <taxon>Erysipelotrichia</taxon>
        <taxon>Erysipelotrichales</taxon>
        <taxon>Turicibacteraceae</taxon>
        <taxon>Turicibacter</taxon>
    </lineage>
</organism>
<evidence type="ECO:0000313" key="12">
    <source>
        <dbReference type="EMBL" id="UUF08027.1"/>
    </source>
</evidence>
<evidence type="ECO:0000256" key="4">
    <source>
        <dbReference type="ARBA" id="ARBA00022478"/>
    </source>
</evidence>
<evidence type="ECO:0000256" key="1">
    <source>
        <dbReference type="ARBA" id="ARBA00006711"/>
    </source>
</evidence>
<dbReference type="Pfam" id="PF01192">
    <property type="entry name" value="RNA_pol_Rpb6"/>
    <property type="match status" value="1"/>
</dbReference>
<comment type="subunit">
    <text evidence="10">The RNAP catalytic core consists of 2 alpha, 1 beta, 1 beta' and 1 omega subunit. When a sigma factor is associated with the core the holoenzyme is formed, which can initiate transcription.</text>
</comment>
<sequence length="75" mass="8345">MTGMRYPSIDKLLDKVDSKYKIAYIAAKRARQIVDAGQSQLDYVDGLPTAKCAKPVGVALEELLNDVVDFELKEQ</sequence>
<dbReference type="GO" id="GO:0006351">
    <property type="term" value="P:DNA-templated transcription"/>
    <property type="evidence" value="ECO:0007669"/>
    <property type="project" value="UniProtKB-UniRule"/>
</dbReference>
<comment type="function">
    <text evidence="10">Promotes RNA polymerase assembly. Latches the N- and C-terminal regions of the beta' subunit thereby facilitating its interaction with the beta and alpha subunits.</text>
</comment>
<dbReference type="InterPro" id="IPR006110">
    <property type="entry name" value="Pol_omega/Rpo6/RPB6"/>
</dbReference>
<dbReference type="PANTHER" id="PTHR34476:SF1">
    <property type="entry name" value="DNA-DIRECTED RNA POLYMERASE SUBUNIT OMEGA"/>
    <property type="match status" value="1"/>
</dbReference>
<evidence type="ECO:0000256" key="8">
    <source>
        <dbReference type="ARBA" id="ARBA00029924"/>
    </source>
</evidence>
<dbReference type="InterPro" id="IPR003716">
    <property type="entry name" value="DNA-dir_RNA_pol_omega"/>
</dbReference>
<dbReference type="GO" id="GO:0003677">
    <property type="term" value="F:DNA binding"/>
    <property type="evidence" value="ECO:0007669"/>
    <property type="project" value="UniProtKB-UniRule"/>
</dbReference>
<evidence type="ECO:0000256" key="10">
    <source>
        <dbReference type="HAMAP-Rule" id="MF_00366"/>
    </source>
</evidence>
<comment type="catalytic activity">
    <reaction evidence="9 10">
        <text>RNA(n) + a ribonucleoside 5'-triphosphate = RNA(n+1) + diphosphate</text>
        <dbReference type="Rhea" id="RHEA:21248"/>
        <dbReference type="Rhea" id="RHEA-COMP:14527"/>
        <dbReference type="Rhea" id="RHEA-COMP:17342"/>
        <dbReference type="ChEBI" id="CHEBI:33019"/>
        <dbReference type="ChEBI" id="CHEBI:61557"/>
        <dbReference type="ChEBI" id="CHEBI:140395"/>
        <dbReference type="EC" id="2.7.7.6"/>
    </reaction>
</comment>
<dbReference type="EC" id="2.7.7.6" evidence="2 10"/>
<dbReference type="InterPro" id="IPR036161">
    <property type="entry name" value="RPB6/omega-like_sf"/>
</dbReference>
<dbReference type="Proteomes" id="UP001058072">
    <property type="component" value="Chromosome"/>
</dbReference>
<keyword evidence="7 10" id="KW-0804">Transcription</keyword>
<dbReference type="GO" id="GO:0003899">
    <property type="term" value="F:DNA-directed RNA polymerase activity"/>
    <property type="evidence" value="ECO:0007669"/>
    <property type="project" value="UniProtKB-UniRule"/>
</dbReference>
<dbReference type="Gene3D" id="3.90.940.10">
    <property type="match status" value="1"/>
</dbReference>
<dbReference type="EMBL" id="CP071250">
    <property type="protein sequence ID" value="UUF08027.1"/>
    <property type="molecule type" value="Genomic_DNA"/>
</dbReference>
<dbReference type="EMBL" id="CP071249">
    <property type="protein sequence ID" value="UUF06802.1"/>
    <property type="molecule type" value="Genomic_DNA"/>
</dbReference>
<comment type="similarity">
    <text evidence="1 10">Belongs to the RNA polymerase subunit omega family.</text>
</comment>